<dbReference type="GO" id="GO:0004499">
    <property type="term" value="F:N,N-dimethylaniline monooxygenase activity"/>
    <property type="evidence" value="ECO:0007669"/>
    <property type="project" value="InterPro"/>
</dbReference>
<dbReference type="GO" id="GO:0050661">
    <property type="term" value="F:NADP binding"/>
    <property type="evidence" value="ECO:0007669"/>
    <property type="project" value="InterPro"/>
</dbReference>
<dbReference type="InterPro" id="IPR020946">
    <property type="entry name" value="Flavin_mOase-like"/>
</dbReference>
<reference evidence="6 7" key="1">
    <citation type="submission" date="2023-08" db="EMBL/GenBank/DDBJ databases">
        <title>Black Yeasts Isolated from many extreme environments.</title>
        <authorList>
            <person name="Coleine C."/>
            <person name="Stajich J.E."/>
            <person name="Selbmann L."/>
        </authorList>
    </citation>
    <scope>NUCLEOTIDE SEQUENCE [LARGE SCALE GENOMIC DNA]</scope>
    <source>
        <strain evidence="6 7">CCFEE 5792</strain>
    </source>
</reference>
<keyword evidence="7" id="KW-1185">Reference proteome</keyword>
<dbReference type="PANTHER" id="PTHR42877:SF7">
    <property type="entry name" value="FLAVIN-BINDING MONOOXYGENASE-RELATED"/>
    <property type="match status" value="1"/>
</dbReference>
<keyword evidence="3" id="KW-0285">Flavoprotein</keyword>
<keyword evidence="4" id="KW-0274">FAD</keyword>
<protein>
    <recommendedName>
        <fullName evidence="8">L-ornithine N(5)-oxygenase</fullName>
    </recommendedName>
</protein>
<dbReference type="Pfam" id="PF00743">
    <property type="entry name" value="FMO-like"/>
    <property type="match status" value="1"/>
</dbReference>
<dbReference type="EMBL" id="JAVRRD010000027">
    <property type="protein sequence ID" value="KAK5047053.1"/>
    <property type="molecule type" value="Genomic_DNA"/>
</dbReference>
<dbReference type="InterPro" id="IPR051209">
    <property type="entry name" value="FAD-bind_Monooxygenase_sf"/>
</dbReference>
<dbReference type="InterPro" id="IPR036188">
    <property type="entry name" value="FAD/NAD-bd_sf"/>
</dbReference>
<dbReference type="GeneID" id="89975163"/>
<evidence type="ECO:0000256" key="4">
    <source>
        <dbReference type="ARBA" id="ARBA00022827"/>
    </source>
</evidence>
<sequence length="574" mass="64440">MAALVGERSIIHQDIPAVNLLDKATTSHYETVKTYKHSSHPLKTARPIRIIVVGAGLSGIAAVKLFKETFPNGDVELVLYEKNTDVTGTWLENRYPGCACDVPAHAYTYSWEGNPSWSRPYVGAVELYEYFKGRATAYGVDEFVRLEHKVTNAKWDQRSGKWKIQITNLQDGTDITDEGEILINATGFLNSWKWPDIPGLQEFEGKLLHSADWDHRYDFKDKTVVVIGSGSSAIQIVPQLLSSVKHLYSINRSKTWIIPEFGAEFAPEGRTSFFSESQKDQWAKDKDSFLEYRKRVETSLNKYWEMMYKGSSLQTMASENFRKAMEERLQHNQELISKLVPDFEVGCRRPTPGHGYLEALAAHNVTVKTDAIETATANGLRLAEGTVLEVDAIICATGFDTSFRPPFPVTGLEQDLREAWKDEPRSYLSIAAAGTPNYFITTGPNFPVGNGCLIPCLEANIKYAFAAANKIRHEGIKSLAPKPSAVDDFQEYKDSLMNDLVWYKNGKKDGKVWGPWPGSALSYLAIMSAPRWEDYDMIYLKANRFDYFGDGRDGLLAEGGDLAYYLTEPGALKH</sequence>
<name>A0AAV9MZF2_9EURO</name>
<comment type="similarity">
    <text evidence="2">Belongs to the FAD-binding monooxygenase family.</text>
</comment>
<dbReference type="AlphaFoldDB" id="A0AAV9MZF2"/>
<evidence type="ECO:0000313" key="7">
    <source>
        <dbReference type="Proteomes" id="UP001358417"/>
    </source>
</evidence>
<gene>
    <name evidence="6" type="ORF">LTR84_006995</name>
</gene>
<comment type="caution">
    <text evidence="6">The sequence shown here is derived from an EMBL/GenBank/DDBJ whole genome shotgun (WGS) entry which is preliminary data.</text>
</comment>
<evidence type="ECO:0008006" key="8">
    <source>
        <dbReference type="Google" id="ProtNLM"/>
    </source>
</evidence>
<organism evidence="6 7">
    <name type="scientific">Exophiala bonariae</name>
    <dbReference type="NCBI Taxonomy" id="1690606"/>
    <lineage>
        <taxon>Eukaryota</taxon>
        <taxon>Fungi</taxon>
        <taxon>Dikarya</taxon>
        <taxon>Ascomycota</taxon>
        <taxon>Pezizomycotina</taxon>
        <taxon>Eurotiomycetes</taxon>
        <taxon>Chaetothyriomycetidae</taxon>
        <taxon>Chaetothyriales</taxon>
        <taxon>Herpotrichiellaceae</taxon>
        <taxon>Exophiala</taxon>
    </lineage>
</organism>
<evidence type="ECO:0000256" key="1">
    <source>
        <dbReference type="ARBA" id="ARBA00001974"/>
    </source>
</evidence>
<dbReference type="Gene3D" id="3.50.50.60">
    <property type="entry name" value="FAD/NAD(P)-binding domain"/>
    <property type="match status" value="2"/>
</dbReference>
<evidence type="ECO:0000256" key="2">
    <source>
        <dbReference type="ARBA" id="ARBA00010139"/>
    </source>
</evidence>
<comment type="cofactor">
    <cofactor evidence="1">
        <name>FAD</name>
        <dbReference type="ChEBI" id="CHEBI:57692"/>
    </cofactor>
</comment>
<evidence type="ECO:0000256" key="5">
    <source>
        <dbReference type="ARBA" id="ARBA00023002"/>
    </source>
</evidence>
<evidence type="ECO:0000256" key="3">
    <source>
        <dbReference type="ARBA" id="ARBA00022630"/>
    </source>
</evidence>
<dbReference type="SUPFAM" id="SSF51905">
    <property type="entry name" value="FAD/NAD(P)-binding domain"/>
    <property type="match status" value="3"/>
</dbReference>
<dbReference type="PANTHER" id="PTHR42877">
    <property type="entry name" value="L-ORNITHINE N(5)-MONOOXYGENASE-RELATED"/>
    <property type="match status" value="1"/>
</dbReference>
<dbReference type="RefSeq" id="XP_064702620.1">
    <property type="nucleotide sequence ID" value="XM_064850551.1"/>
</dbReference>
<proteinExistence type="inferred from homology"/>
<dbReference type="Proteomes" id="UP001358417">
    <property type="component" value="Unassembled WGS sequence"/>
</dbReference>
<keyword evidence="5" id="KW-0560">Oxidoreductase</keyword>
<accession>A0AAV9MZF2</accession>
<evidence type="ECO:0000313" key="6">
    <source>
        <dbReference type="EMBL" id="KAK5047053.1"/>
    </source>
</evidence>
<dbReference type="GO" id="GO:0050660">
    <property type="term" value="F:flavin adenine dinucleotide binding"/>
    <property type="evidence" value="ECO:0007669"/>
    <property type="project" value="InterPro"/>
</dbReference>